<feature type="region of interest" description="Disordered" evidence="1">
    <location>
        <begin position="1"/>
        <end position="24"/>
    </location>
</feature>
<keyword evidence="4" id="KW-1185">Reference proteome</keyword>
<feature type="domain" description="HTH-like" evidence="2">
    <location>
        <begin position="22"/>
        <end position="55"/>
    </location>
</feature>
<dbReference type="Pfam" id="PF13276">
    <property type="entry name" value="HTH_21"/>
    <property type="match status" value="1"/>
</dbReference>
<evidence type="ECO:0000256" key="1">
    <source>
        <dbReference type="SAM" id="MobiDB-lite"/>
    </source>
</evidence>
<accession>A0ABP5WIF8</accession>
<dbReference type="Proteomes" id="UP001500460">
    <property type="component" value="Unassembled WGS sequence"/>
</dbReference>
<reference evidence="4" key="1">
    <citation type="journal article" date="2019" name="Int. J. Syst. Evol. Microbiol.">
        <title>The Global Catalogue of Microorganisms (GCM) 10K type strain sequencing project: providing services to taxonomists for standard genome sequencing and annotation.</title>
        <authorList>
            <consortium name="The Broad Institute Genomics Platform"/>
            <consortium name="The Broad Institute Genome Sequencing Center for Infectious Disease"/>
            <person name="Wu L."/>
            <person name="Ma J."/>
        </authorList>
    </citation>
    <scope>NUCLEOTIDE SEQUENCE [LARGE SCALE GENOMIC DNA]</scope>
    <source>
        <strain evidence="4">JCM 6922</strain>
    </source>
</reference>
<name>A0ABP5WIF8_9ACTN</name>
<gene>
    <name evidence="3" type="ORF">GCM10010421_10520</name>
</gene>
<evidence type="ECO:0000313" key="3">
    <source>
        <dbReference type="EMBL" id="GAA2425618.1"/>
    </source>
</evidence>
<sequence>MRLPSTSGRRNPKWDGTCGRPPRITAELRGEGERVNHKRVGRVMRKLGIAGLRLRSRVSTTVS</sequence>
<protein>
    <recommendedName>
        <fullName evidence="2">HTH-like domain-containing protein</fullName>
    </recommendedName>
</protein>
<proteinExistence type="predicted"/>
<dbReference type="EMBL" id="BAAATK010000004">
    <property type="protein sequence ID" value="GAA2425618.1"/>
    <property type="molecule type" value="Genomic_DNA"/>
</dbReference>
<organism evidence="3 4">
    <name type="scientific">Streptomyces glaucus</name>
    <dbReference type="NCBI Taxonomy" id="284029"/>
    <lineage>
        <taxon>Bacteria</taxon>
        <taxon>Bacillati</taxon>
        <taxon>Actinomycetota</taxon>
        <taxon>Actinomycetes</taxon>
        <taxon>Kitasatosporales</taxon>
        <taxon>Streptomycetaceae</taxon>
        <taxon>Streptomyces</taxon>
    </lineage>
</organism>
<dbReference type="InterPro" id="IPR025948">
    <property type="entry name" value="HTH-like_dom"/>
</dbReference>
<evidence type="ECO:0000259" key="2">
    <source>
        <dbReference type="Pfam" id="PF13276"/>
    </source>
</evidence>
<evidence type="ECO:0000313" key="4">
    <source>
        <dbReference type="Proteomes" id="UP001500460"/>
    </source>
</evidence>
<comment type="caution">
    <text evidence="3">The sequence shown here is derived from an EMBL/GenBank/DDBJ whole genome shotgun (WGS) entry which is preliminary data.</text>
</comment>